<keyword evidence="1" id="KW-0812">Transmembrane</keyword>
<keyword evidence="1" id="KW-0472">Membrane</keyword>
<dbReference type="Proteomes" id="UP000323646">
    <property type="component" value="Unassembled WGS sequence"/>
</dbReference>
<name>A0A5D6VX13_9FIRM</name>
<accession>A0A5D6VX13</accession>
<keyword evidence="3" id="KW-1185">Reference proteome</keyword>
<protein>
    <submittedName>
        <fullName evidence="2">Uncharacterized protein</fullName>
    </submittedName>
</protein>
<reference evidence="2 3" key="1">
    <citation type="submission" date="2019-08" db="EMBL/GenBank/DDBJ databases">
        <title>Selenomonas sp. mPRGC5 and Selenomonas sp. mPRGC8 isolated from ruminal fluid of dairy goat (Capra hircus).</title>
        <authorList>
            <person name="Poothong S."/>
            <person name="Nuengjamnong C."/>
            <person name="Tanasupawat S."/>
        </authorList>
    </citation>
    <scope>NUCLEOTIDE SEQUENCE [LARGE SCALE GENOMIC DNA]</scope>
    <source>
        <strain evidence="3">mPRGC5</strain>
    </source>
</reference>
<sequence>MKEGRRDNLAFGVGMLLGLAICITGIVVGYKELELSQRNRLIRQCDELDDALAIYASYHREADKKVYPKELYDLGAVYDEEAGLLWDKNVDFSQFEYEVVLDETSGNYIYRLGAHLPGGYYYKSKKSHE</sequence>
<evidence type="ECO:0000313" key="3">
    <source>
        <dbReference type="Proteomes" id="UP000323646"/>
    </source>
</evidence>
<evidence type="ECO:0000256" key="1">
    <source>
        <dbReference type="SAM" id="Phobius"/>
    </source>
</evidence>
<organism evidence="2 3">
    <name type="scientific">Selenomonas ruminis</name>
    <dbReference type="NCBI Taxonomy" id="2593411"/>
    <lineage>
        <taxon>Bacteria</taxon>
        <taxon>Bacillati</taxon>
        <taxon>Bacillota</taxon>
        <taxon>Negativicutes</taxon>
        <taxon>Selenomonadales</taxon>
        <taxon>Selenomonadaceae</taxon>
        <taxon>Selenomonas</taxon>
    </lineage>
</organism>
<dbReference type="RefSeq" id="WP_149172240.1">
    <property type="nucleotide sequence ID" value="NZ_VTOY01000016.1"/>
</dbReference>
<feature type="transmembrane region" description="Helical" evidence="1">
    <location>
        <begin position="9"/>
        <end position="30"/>
    </location>
</feature>
<comment type="caution">
    <text evidence="2">The sequence shown here is derived from an EMBL/GenBank/DDBJ whole genome shotgun (WGS) entry which is preliminary data.</text>
</comment>
<dbReference type="EMBL" id="VTOY01000016">
    <property type="protein sequence ID" value="TYZ20196.1"/>
    <property type="molecule type" value="Genomic_DNA"/>
</dbReference>
<proteinExistence type="predicted"/>
<dbReference type="AlphaFoldDB" id="A0A5D6VX13"/>
<evidence type="ECO:0000313" key="2">
    <source>
        <dbReference type="EMBL" id="TYZ20196.1"/>
    </source>
</evidence>
<gene>
    <name evidence="2" type="ORF">FZ040_12165</name>
</gene>
<keyword evidence="1" id="KW-1133">Transmembrane helix</keyword>